<name>A0ABY7LKI2_9BACT</name>
<evidence type="ECO:0000313" key="3">
    <source>
        <dbReference type="Proteomes" id="UP001211005"/>
    </source>
</evidence>
<proteinExistence type="predicted"/>
<dbReference type="InterPro" id="IPR003594">
    <property type="entry name" value="HATPase_dom"/>
</dbReference>
<protein>
    <recommendedName>
        <fullName evidence="1">Histidine kinase/HSP90-like ATPase domain-containing protein</fullName>
    </recommendedName>
</protein>
<dbReference type="Proteomes" id="UP001211005">
    <property type="component" value="Chromosome"/>
</dbReference>
<evidence type="ECO:0000313" key="2">
    <source>
        <dbReference type="EMBL" id="WBA40952.1"/>
    </source>
</evidence>
<dbReference type="EMBL" id="CP114767">
    <property type="protein sequence ID" value="WBA40952.1"/>
    <property type="molecule type" value="Genomic_DNA"/>
</dbReference>
<feature type="domain" description="Histidine kinase/HSP90-like ATPase" evidence="1">
    <location>
        <begin position="30"/>
        <end position="136"/>
    </location>
</feature>
<sequence>MDQVLPRYQAAGRPLHLHLDDTVANYTVPADADKLLSVLLNLLENALRHAPQAAAVQVALGPAPAGPGWQVAISNPVARSLGDLSRLTAAYYQADVLSEGAGLGLWLSSRILELHGSSLQLAESRGVFSAEFMLANIE</sequence>
<gene>
    <name evidence="2" type="ORF">O3303_14100</name>
</gene>
<evidence type="ECO:0000259" key="1">
    <source>
        <dbReference type="SMART" id="SM00387"/>
    </source>
</evidence>
<accession>A0ABY7LKI2</accession>
<dbReference type="SUPFAM" id="SSF55874">
    <property type="entry name" value="ATPase domain of HSP90 chaperone/DNA topoisomerase II/histidine kinase"/>
    <property type="match status" value="1"/>
</dbReference>
<dbReference type="Pfam" id="PF02518">
    <property type="entry name" value="HATPase_c"/>
    <property type="match status" value="1"/>
</dbReference>
<dbReference type="InterPro" id="IPR036890">
    <property type="entry name" value="HATPase_C_sf"/>
</dbReference>
<reference evidence="2 3" key="1">
    <citation type="submission" date="2022-12" db="EMBL/GenBank/DDBJ databases">
        <title>Hymenobacter canadensis sp. nov. isolated from lake water of the Cambridge Bay, Canada.</title>
        <authorList>
            <person name="Kim W.H."/>
            <person name="Lee Y.M."/>
        </authorList>
    </citation>
    <scope>NUCLEOTIDE SEQUENCE [LARGE SCALE GENOMIC DNA]</scope>
    <source>
        <strain evidence="2 3">PAMC 29467</strain>
    </source>
</reference>
<keyword evidence="3" id="KW-1185">Reference proteome</keyword>
<dbReference type="Gene3D" id="3.30.565.10">
    <property type="entry name" value="Histidine kinase-like ATPase, C-terminal domain"/>
    <property type="match status" value="1"/>
</dbReference>
<dbReference type="SMART" id="SM00387">
    <property type="entry name" value="HATPase_c"/>
    <property type="match status" value="1"/>
</dbReference>
<organism evidence="2 3">
    <name type="scientific">Hymenobacter canadensis</name>
    <dbReference type="NCBI Taxonomy" id="2999067"/>
    <lineage>
        <taxon>Bacteria</taxon>
        <taxon>Pseudomonadati</taxon>
        <taxon>Bacteroidota</taxon>
        <taxon>Cytophagia</taxon>
        <taxon>Cytophagales</taxon>
        <taxon>Hymenobacteraceae</taxon>
        <taxon>Hymenobacter</taxon>
    </lineage>
</organism>